<reference evidence="1 2" key="1">
    <citation type="submission" date="2020-05" db="EMBL/GenBank/DDBJ databases">
        <title>Sulfurimonas marisnigri, sp. nov., and Sulfurimonas baltica, sp. nov., manganese oxide reducing chemolithoautotrophs of the class Epsilonproteobacteria isolated from the pelagic redoxclines of the Black and Baltic Seas and emended description of the genus Sulfurimonas.</title>
        <authorList>
            <person name="Henkel J.V."/>
            <person name="Laudan C."/>
            <person name="Werner J."/>
            <person name="Neu T."/>
            <person name="Plewe S."/>
            <person name="Sproer C."/>
            <person name="Bunk B."/>
            <person name="Schulz-Vogt H.N."/>
        </authorList>
    </citation>
    <scope>NUCLEOTIDE SEQUENCE [LARGE SCALE GENOMIC DNA]</scope>
    <source>
        <strain evidence="1 2">SoZ1</strain>
    </source>
</reference>
<accession>A0A7S7M262</accession>
<keyword evidence="2" id="KW-1185">Reference proteome</keyword>
<name>A0A7S7M262_9BACT</name>
<dbReference type="RefSeq" id="WP_194367726.1">
    <property type="nucleotide sequence ID" value="NZ_CP054493.1"/>
</dbReference>
<dbReference type="InterPro" id="IPR004027">
    <property type="entry name" value="SEC_C_motif"/>
</dbReference>
<sequence>MKTQMRSFDRQSICLCGSGRKLRNCHPFIL</sequence>
<protein>
    <submittedName>
        <fullName evidence="1">SEC-C domain-containing protein</fullName>
    </submittedName>
</protein>
<organism evidence="1 2">
    <name type="scientific">Candidatus Sulfurimonas marisnigri</name>
    <dbReference type="NCBI Taxonomy" id="2740405"/>
    <lineage>
        <taxon>Bacteria</taxon>
        <taxon>Pseudomonadati</taxon>
        <taxon>Campylobacterota</taxon>
        <taxon>Epsilonproteobacteria</taxon>
        <taxon>Campylobacterales</taxon>
        <taxon>Sulfurimonadaceae</taxon>
        <taxon>Sulfurimonas</taxon>
    </lineage>
</organism>
<dbReference type="Pfam" id="PF02810">
    <property type="entry name" value="SEC-C"/>
    <property type="match status" value="1"/>
</dbReference>
<evidence type="ECO:0000313" key="1">
    <source>
        <dbReference type="EMBL" id="QOY55687.1"/>
    </source>
</evidence>
<dbReference type="EMBL" id="CP054493">
    <property type="protein sequence ID" value="QOY55687.1"/>
    <property type="molecule type" value="Genomic_DNA"/>
</dbReference>
<gene>
    <name evidence="1" type="ORF">HUE87_05540</name>
</gene>
<dbReference type="KEGG" id="smas:HUE87_05540"/>
<proteinExistence type="predicted"/>
<evidence type="ECO:0000313" key="2">
    <source>
        <dbReference type="Proteomes" id="UP000593836"/>
    </source>
</evidence>
<dbReference type="SUPFAM" id="SSF103642">
    <property type="entry name" value="Sec-C motif"/>
    <property type="match status" value="1"/>
</dbReference>
<dbReference type="AlphaFoldDB" id="A0A7S7M262"/>
<dbReference type="Proteomes" id="UP000593836">
    <property type="component" value="Chromosome"/>
</dbReference>